<organism evidence="2">
    <name type="scientific">Clostridioides difficile</name>
    <name type="common">Peptoclostridium difficile</name>
    <dbReference type="NCBI Taxonomy" id="1496"/>
    <lineage>
        <taxon>Bacteria</taxon>
        <taxon>Bacillati</taxon>
        <taxon>Bacillota</taxon>
        <taxon>Clostridia</taxon>
        <taxon>Peptostreptococcales</taxon>
        <taxon>Peptostreptococcaceae</taxon>
        <taxon>Clostridioides</taxon>
    </lineage>
</organism>
<gene>
    <name evidence="2" type="ORF">BN1095_5410002</name>
</gene>
<name>A0A069AZ69_CLODI</name>
<protein>
    <submittedName>
        <fullName evidence="2">Uncharacterized protein</fullName>
    </submittedName>
</protein>
<evidence type="ECO:0000313" key="2">
    <source>
        <dbReference type="EMBL" id="CDT52341.1"/>
    </source>
</evidence>
<sequence>MAGFFRQGAGHVGIDKAGGDAVDGNAPAADFARHGFGETD</sequence>
<feature type="compositionally biased region" description="Basic and acidic residues" evidence="1">
    <location>
        <begin position="31"/>
        <end position="40"/>
    </location>
</feature>
<reference evidence="2" key="1">
    <citation type="submission" date="2014-07" db="EMBL/GenBank/DDBJ databases">
        <authorList>
            <person name="Monot Marc"/>
        </authorList>
    </citation>
    <scope>NUCLEOTIDE SEQUENCE</scope>
    <source>
        <strain evidence="2">7032989</strain>
    </source>
</reference>
<dbReference type="AlphaFoldDB" id="A0A069AZ69"/>
<evidence type="ECO:0000256" key="1">
    <source>
        <dbReference type="SAM" id="MobiDB-lite"/>
    </source>
</evidence>
<accession>A0A069AZ69</accession>
<dbReference type="EMBL" id="LK933229">
    <property type="protein sequence ID" value="CDT52341.1"/>
    <property type="molecule type" value="Genomic_DNA"/>
</dbReference>
<proteinExistence type="predicted"/>
<feature type="region of interest" description="Disordered" evidence="1">
    <location>
        <begin position="15"/>
        <end position="40"/>
    </location>
</feature>